<comment type="caution">
    <text evidence="1">The sequence shown here is derived from an EMBL/GenBank/DDBJ whole genome shotgun (WGS) entry which is preliminary data.</text>
</comment>
<organism evidence="1 2">
    <name type="scientific">Dreissena polymorpha</name>
    <name type="common">Zebra mussel</name>
    <name type="synonym">Mytilus polymorpha</name>
    <dbReference type="NCBI Taxonomy" id="45954"/>
    <lineage>
        <taxon>Eukaryota</taxon>
        <taxon>Metazoa</taxon>
        <taxon>Spiralia</taxon>
        <taxon>Lophotrochozoa</taxon>
        <taxon>Mollusca</taxon>
        <taxon>Bivalvia</taxon>
        <taxon>Autobranchia</taxon>
        <taxon>Heteroconchia</taxon>
        <taxon>Euheterodonta</taxon>
        <taxon>Imparidentia</taxon>
        <taxon>Neoheterodontei</taxon>
        <taxon>Myida</taxon>
        <taxon>Dreissenoidea</taxon>
        <taxon>Dreissenidae</taxon>
        <taxon>Dreissena</taxon>
    </lineage>
</organism>
<accession>A0A9D3Y465</accession>
<name>A0A9D3Y465_DREPO</name>
<gene>
    <name evidence="1" type="ORF">DPMN_193896</name>
</gene>
<dbReference type="AlphaFoldDB" id="A0A9D3Y465"/>
<proteinExistence type="predicted"/>
<reference evidence="1" key="2">
    <citation type="submission" date="2020-11" db="EMBL/GenBank/DDBJ databases">
        <authorList>
            <person name="McCartney M.A."/>
            <person name="Auch B."/>
            <person name="Kono T."/>
            <person name="Mallez S."/>
            <person name="Becker A."/>
            <person name="Gohl D.M."/>
            <person name="Silverstein K.A.T."/>
            <person name="Koren S."/>
            <person name="Bechman K.B."/>
            <person name="Herman A."/>
            <person name="Abrahante J.E."/>
            <person name="Garbe J."/>
        </authorList>
    </citation>
    <scope>NUCLEOTIDE SEQUENCE</scope>
    <source>
        <strain evidence="1">Duluth1</strain>
        <tissue evidence="1">Whole animal</tissue>
    </source>
</reference>
<dbReference type="EMBL" id="JAIWYP010000020">
    <property type="protein sequence ID" value="KAH3692742.1"/>
    <property type="molecule type" value="Genomic_DNA"/>
</dbReference>
<reference evidence="1" key="1">
    <citation type="journal article" date="2019" name="bioRxiv">
        <title>The Genome of the Zebra Mussel, Dreissena polymorpha: A Resource for Invasive Species Research.</title>
        <authorList>
            <person name="McCartney M.A."/>
            <person name="Auch B."/>
            <person name="Kono T."/>
            <person name="Mallez S."/>
            <person name="Zhang Y."/>
            <person name="Obille A."/>
            <person name="Becker A."/>
            <person name="Abrahante J.E."/>
            <person name="Garbe J."/>
            <person name="Badalamenti J.P."/>
            <person name="Herman A."/>
            <person name="Mangelson H."/>
            <person name="Liachko I."/>
            <person name="Sullivan S."/>
            <person name="Sone E.D."/>
            <person name="Koren S."/>
            <person name="Silverstein K.A.T."/>
            <person name="Beckman K.B."/>
            <person name="Gohl D.M."/>
        </authorList>
    </citation>
    <scope>NUCLEOTIDE SEQUENCE</scope>
    <source>
        <strain evidence="1">Duluth1</strain>
        <tissue evidence="1">Whole animal</tissue>
    </source>
</reference>
<keyword evidence="2" id="KW-1185">Reference proteome</keyword>
<dbReference type="Proteomes" id="UP000828390">
    <property type="component" value="Unassembled WGS sequence"/>
</dbReference>
<evidence type="ECO:0000313" key="1">
    <source>
        <dbReference type="EMBL" id="KAH3692742.1"/>
    </source>
</evidence>
<sequence>MLVPPIRSIYVISESQDGDGSFIARDRGVVVMESTPHYLFKEKIEQDGSKQTTLTDAHYVLKKSTFCPLSSYALVAFPKSSEMTCTGPSSMLNPLITCQRPSCHKLSKAFLKPMKLWRRLRWCCRCFCNNNHAVKDLFNCTPHSSESSLLFGQQFIGLTFHSIKDDA</sequence>
<evidence type="ECO:0000313" key="2">
    <source>
        <dbReference type="Proteomes" id="UP000828390"/>
    </source>
</evidence>
<protein>
    <submittedName>
        <fullName evidence="1">Uncharacterized protein</fullName>
    </submittedName>
</protein>